<dbReference type="AlphaFoldDB" id="A0A2V4VGL9"/>
<evidence type="ECO:0000313" key="5">
    <source>
        <dbReference type="EMBL" id="QKS59338.1"/>
    </source>
</evidence>
<dbReference type="Proteomes" id="UP000247790">
    <property type="component" value="Unassembled WGS sequence"/>
</dbReference>
<dbReference type="EMBL" id="CP054614">
    <property type="protein sequence ID" value="QKS59338.1"/>
    <property type="molecule type" value="Genomic_DNA"/>
</dbReference>
<dbReference type="RefSeq" id="WP_167433572.1">
    <property type="nucleotide sequence ID" value="NZ_CP054614.1"/>
</dbReference>
<evidence type="ECO:0000256" key="2">
    <source>
        <dbReference type="SAM" id="Coils"/>
    </source>
</evidence>
<dbReference type="NCBIfam" id="TIGR01554">
    <property type="entry name" value="major_cap_HK97"/>
    <property type="match status" value="1"/>
</dbReference>
<protein>
    <submittedName>
        <fullName evidence="4 5">Phage major capsid protein</fullName>
    </submittedName>
</protein>
<feature type="domain" description="Phage capsid-like C-terminal" evidence="3">
    <location>
        <begin position="116"/>
        <end position="387"/>
    </location>
</feature>
<dbReference type="Proteomes" id="UP000509327">
    <property type="component" value="Chromosome"/>
</dbReference>
<evidence type="ECO:0000256" key="1">
    <source>
        <dbReference type="ARBA" id="ARBA00004328"/>
    </source>
</evidence>
<accession>A0A2V4VGL9</accession>
<dbReference type="Pfam" id="PF05065">
    <property type="entry name" value="Phage_capsid"/>
    <property type="match status" value="1"/>
</dbReference>
<evidence type="ECO:0000259" key="3">
    <source>
        <dbReference type="Pfam" id="PF05065"/>
    </source>
</evidence>
<feature type="coiled-coil region" evidence="2">
    <location>
        <begin position="1"/>
        <end position="60"/>
    </location>
</feature>
<evidence type="ECO:0000313" key="7">
    <source>
        <dbReference type="Proteomes" id="UP000509327"/>
    </source>
</evidence>
<keyword evidence="7" id="KW-1185">Reference proteome</keyword>
<evidence type="ECO:0000313" key="6">
    <source>
        <dbReference type="Proteomes" id="UP000247790"/>
    </source>
</evidence>
<organism evidence="4 6">
    <name type="scientific">Paenibacillus barcinonensis</name>
    <dbReference type="NCBI Taxonomy" id="198119"/>
    <lineage>
        <taxon>Bacteria</taxon>
        <taxon>Bacillati</taxon>
        <taxon>Bacillota</taxon>
        <taxon>Bacilli</taxon>
        <taxon>Bacillales</taxon>
        <taxon>Paenibacillaceae</taxon>
        <taxon>Paenibacillus</taxon>
    </lineage>
</organism>
<gene>
    <name evidence="4" type="ORF">DFQ00_101440</name>
    <name evidence="5" type="ORF">HUB98_26130</name>
</gene>
<dbReference type="SUPFAM" id="SSF56563">
    <property type="entry name" value="Major capsid protein gp5"/>
    <property type="match status" value="1"/>
</dbReference>
<dbReference type="InterPro" id="IPR054612">
    <property type="entry name" value="Phage_capsid-like_C"/>
</dbReference>
<keyword evidence="2" id="KW-0175">Coiled coil</keyword>
<dbReference type="Gene3D" id="3.30.2400.10">
    <property type="entry name" value="Major capsid protein gp5"/>
    <property type="match status" value="1"/>
</dbReference>
<dbReference type="EMBL" id="QJSW01000001">
    <property type="protein sequence ID" value="PYE52502.1"/>
    <property type="molecule type" value="Genomic_DNA"/>
</dbReference>
<comment type="subcellular location">
    <subcellularLocation>
        <location evidence="1">Virion</location>
    </subcellularLocation>
</comment>
<reference evidence="5 7" key="2">
    <citation type="submission" date="2020-06" db="EMBL/GenBank/DDBJ databases">
        <title>Complete genome of Paenibacillus barcinonensis KACC11450.</title>
        <authorList>
            <person name="Kim M."/>
            <person name="Park Y.-J."/>
            <person name="Shin J.-H."/>
        </authorList>
    </citation>
    <scope>NUCLEOTIDE SEQUENCE [LARGE SCALE GENOMIC DNA]</scope>
    <source>
        <strain evidence="5 7">KACC11450</strain>
    </source>
</reference>
<dbReference type="InterPro" id="IPR024455">
    <property type="entry name" value="Phage_capsid"/>
</dbReference>
<sequence length="409" mass="44491">MKNLIELRKKLAAKKEEMRSLIVLAQTEKRGFTDDEETNFTTMEAESRSLEDEIKLEERAQQFAMGGSGAKHTPDDPAHESEFRSLGELISCYRSDPYDPRLKEYREMAAGTKASGGVFVPPKFSAQLFEITPEEAVVRPRALVIPADENAPDSSTTFPALDQGAGSNMYGGVEVNWIGEGDEKPETSAKFRDLTLTPHEVAAHIVVTDKLLRNAPAVNTIITKLFRGAIAAAEDDAFLYGNGVGKPSGAMVSPASITVPRKTANLITYPDVVALIAQAKLGGALIWAASQSILPQLLTMKDEAGNLIFQPNVADKMTGTLLGYPIRFKENAPILGATGDLVLGDMGYYLIKDGSGIFIQASEHPLFKQNKTIIKAFWNVDGKPWVNGPFEMENGYQVSPFIKLGVPTP</sequence>
<reference evidence="4 6" key="1">
    <citation type="submission" date="2018-06" db="EMBL/GenBank/DDBJ databases">
        <title>Genomic Encyclopedia of Type Strains, Phase III (KMG-III): the genomes of soil and plant-associated and newly described type strains.</title>
        <authorList>
            <person name="Whitman W."/>
        </authorList>
    </citation>
    <scope>NUCLEOTIDE SEQUENCE [LARGE SCALE GENOMIC DNA]</scope>
    <source>
        <strain evidence="4 6">CECT 7022</strain>
    </source>
</reference>
<proteinExistence type="predicted"/>
<evidence type="ECO:0000313" key="4">
    <source>
        <dbReference type="EMBL" id="PYE52502.1"/>
    </source>
</evidence>
<name>A0A2V4VGL9_PAEBA</name>